<evidence type="ECO:0000259" key="4">
    <source>
        <dbReference type="PROSITE" id="PS50110"/>
    </source>
</evidence>
<dbReference type="PROSITE" id="PS51755">
    <property type="entry name" value="OMPR_PHOB"/>
    <property type="match status" value="1"/>
</dbReference>
<evidence type="ECO:0000313" key="6">
    <source>
        <dbReference type="EMBL" id="MDC2890335.1"/>
    </source>
</evidence>
<feature type="DNA-binding region" description="OmpR/PhoB-type" evidence="3">
    <location>
        <begin position="127"/>
        <end position="205"/>
    </location>
</feature>
<name>A0ABT5FFK8_9GAMM</name>
<dbReference type="Pfam" id="PF00486">
    <property type="entry name" value="Trans_reg_C"/>
    <property type="match status" value="1"/>
</dbReference>
<proteinExistence type="predicted"/>
<dbReference type="RefSeq" id="WP_272181554.1">
    <property type="nucleotide sequence ID" value="NZ_JAQOMS010000002.1"/>
</dbReference>
<dbReference type="InterPro" id="IPR001867">
    <property type="entry name" value="OmpR/PhoB-type_DNA-bd"/>
</dbReference>
<protein>
    <submittedName>
        <fullName evidence="6">Response regulator transcription factor</fullName>
    </submittedName>
</protein>
<keyword evidence="7" id="KW-1185">Reference proteome</keyword>
<organism evidence="6 7">
    <name type="scientific">Psychrosphaera algicola</name>
    <dbReference type="NCBI Taxonomy" id="3023714"/>
    <lineage>
        <taxon>Bacteria</taxon>
        <taxon>Pseudomonadati</taxon>
        <taxon>Pseudomonadota</taxon>
        <taxon>Gammaproteobacteria</taxon>
        <taxon>Alteromonadales</taxon>
        <taxon>Pseudoalteromonadaceae</taxon>
        <taxon>Psychrosphaera</taxon>
    </lineage>
</organism>
<evidence type="ECO:0000259" key="5">
    <source>
        <dbReference type="PROSITE" id="PS51755"/>
    </source>
</evidence>
<dbReference type="Proteomes" id="UP001528411">
    <property type="component" value="Unassembled WGS sequence"/>
</dbReference>
<comment type="caution">
    <text evidence="6">The sequence shown here is derived from an EMBL/GenBank/DDBJ whole genome shotgun (WGS) entry which is preliminary data.</text>
</comment>
<dbReference type="CDD" id="cd17574">
    <property type="entry name" value="REC_OmpR"/>
    <property type="match status" value="1"/>
</dbReference>
<evidence type="ECO:0000256" key="3">
    <source>
        <dbReference type="PROSITE-ProRule" id="PRU01091"/>
    </source>
</evidence>
<dbReference type="InterPro" id="IPR039420">
    <property type="entry name" value="WalR-like"/>
</dbReference>
<dbReference type="Gene3D" id="3.40.50.2300">
    <property type="match status" value="1"/>
</dbReference>
<dbReference type="PROSITE" id="PS50110">
    <property type="entry name" value="RESPONSE_REGULATORY"/>
    <property type="match status" value="1"/>
</dbReference>
<dbReference type="Pfam" id="PF00072">
    <property type="entry name" value="Response_reg"/>
    <property type="match status" value="1"/>
</dbReference>
<dbReference type="InterPro" id="IPR011006">
    <property type="entry name" value="CheY-like_superfamily"/>
</dbReference>
<keyword evidence="1 3" id="KW-0238">DNA-binding</keyword>
<keyword evidence="2" id="KW-0597">Phosphoprotein</keyword>
<sequence>MKRHILILEDDLELARLIKAYLQDQGFIVTHFSQAHTALKQLPEQQFDMLLCDINLPGKNGFEFVQEVRAEFAGPILFMTALTDTKSQLKGYELGAEDYLVKPINPELLLAKINVFFKLDRQVKPQQTLFQMGNLTLDTNSKTSYLNGEKLNLTSAEFRLLTALLAQFGHVVSREWLFQHHLGREYDGIDRAMDGRASRLRKNCN</sequence>
<dbReference type="CDD" id="cd00383">
    <property type="entry name" value="trans_reg_C"/>
    <property type="match status" value="1"/>
</dbReference>
<evidence type="ECO:0000256" key="2">
    <source>
        <dbReference type="PROSITE-ProRule" id="PRU00169"/>
    </source>
</evidence>
<dbReference type="SMART" id="SM00448">
    <property type="entry name" value="REC"/>
    <property type="match status" value="1"/>
</dbReference>
<reference evidence="6 7" key="1">
    <citation type="submission" date="2023-01" db="EMBL/GenBank/DDBJ databases">
        <title>Psychrosphaera sp. nov., isolated from marine algae.</title>
        <authorList>
            <person name="Bayburt H."/>
            <person name="Choi B.J."/>
            <person name="Kim J.M."/>
            <person name="Choi D.G."/>
            <person name="Jeon C.O."/>
        </authorList>
    </citation>
    <scope>NUCLEOTIDE SEQUENCE [LARGE SCALE GENOMIC DNA]</scope>
    <source>
        <strain evidence="6 7">G1-22</strain>
    </source>
</reference>
<evidence type="ECO:0000313" key="7">
    <source>
        <dbReference type="Proteomes" id="UP001528411"/>
    </source>
</evidence>
<gene>
    <name evidence="6" type="ORF">PN838_18205</name>
</gene>
<dbReference type="EMBL" id="JAQOMS010000002">
    <property type="protein sequence ID" value="MDC2890335.1"/>
    <property type="molecule type" value="Genomic_DNA"/>
</dbReference>
<dbReference type="InterPro" id="IPR036388">
    <property type="entry name" value="WH-like_DNA-bd_sf"/>
</dbReference>
<dbReference type="InterPro" id="IPR001789">
    <property type="entry name" value="Sig_transdc_resp-reg_receiver"/>
</dbReference>
<dbReference type="PANTHER" id="PTHR48111">
    <property type="entry name" value="REGULATOR OF RPOS"/>
    <property type="match status" value="1"/>
</dbReference>
<dbReference type="PANTHER" id="PTHR48111:SF47">
    <property type="entry name" value="TRANSCRIPTIONAL REGULATORY PROTEIN RSTA"/>
    <property type="match status" value="1"/>
</dbReference>
<evidence type="ECO:0000256" key="1">
    <source>
        <dbReference type="ARBA" id="ARBA00023125"/>
    </source>
</evidence>
<feature type="modified residue" description="4-aspartylphosphate" evidence="2">
    <location>
        <position position="53"/>
    </location>
</feature>
<dbReference type="SUPFAM" id="SSF52172">
    <property type="entry name" value="CheY-like"/>
    <property type="match status" value="1"/>
</dbReference>
<dbReference type="Gene3D" id="1.10.10.10">
    <property type="entry name" value="Winged helix-like DNA-binding domain superfamily/Winged helix DNA-binding domain"/>
    <property type="match status" value="1"/>
</dbReference>
<feature type="domain" description="Response regulatory" evidence="4">
    <location>
        <begin position="4"/>
        <end position="117"/>
    </location>
</feature>
<accession>A0ABT5FFK8</accession>
<feature type="domain" description="OmpR/PhoB-type" evidence="5">
    <location>
        <begin position="127"/>
        <end position="205"/>
    </location>
</feature>